<sequence>MSNDLAIKQLEVEVWELRERLFEKETALNALKMINLCDRTIHDKLEKIDVERYSRQMFVPEFGVESQLKLKNASVLVVGIGGLGCPASLYLAGAGIGTIGILDYDDVEMNNLHRQLLHCESDIGYSKVHSAINTLSRLNSTVNLIPHNTVLSSANAMDIIKKYDIVLDCTDNVATRYLLNDCCIMTNRPLVSGSALQMEGQLTVYGYKNGPCYRCLFPVPPPPETVTNCGDGGVLGTVPGVIGVLQAVEAIKIILGKPTISGRLLLYYATDSVFRNIRLREKTKNCAVCSENKTVTGLIDYEQFCQSKATDKDPKLKILSKEERITVTDYNKKKDEAKHILLDVRSTVEYQMCKMPNSINVPISDVLENKKLDYLINLMNSDIEAVYVVCRRGNDSQRAVKHLKEILNLRVPICDLEGGLHAWAADVDIDFPVY</sequence>
<evidence type="ECO:0000256" key="3">
    <source>
        <dbReference type="ARBA" id="ARBA00022679"/>
    </source>
</evidence>
<dbReference type="GO" id="GO:0042292">
    <property type="term" value="F:URM1 activating enzyme activity"/>
    <property type="evidence" value="ECO:0007669"/>
    <property type="project" value="TreeGrafter"/>
</dbReference>
<keyword evidence="6 11" id="KW-0547">Nucleotide-binding</keyword>
<name>A0A6M2DLR5_XENCH</name>
<dbReference type="InterPro" id="IPR045886">
    <property type="entry name" value="ThiF/MoeB/HesA"/>
</dbReference>
<dbReference type="PROSITE" id="PS50206">
    <property type="entry name" value="RHODANESE_3"/>
    <property type="match status" value="1"/>
</dbReference>
<evidence type="ECO:0000256" key="8">
    <source>
        <dbReference type="ARBA" id="ARBA00022840"/>
    </source>
</evidence>
<organism evidence="13">
    <name type="scientific">Xenopsylla cheopis</name>
    <name type="common">Oriental rat flea</name>
    <name type="synonym">Pulex cheopis</name>
    <dbReference type="NCBI Taxonomy" id="163159"/>
    <lineage>
        <taxon>Eukaryota</taxon>
        <taxon>Metazoa</taxon>
        <taxon>Ecdysozoa</taxon>
        <taxon>Arthropoda</taxon>
        <taxon>Hexapoda</taxon>
        <taxon>Insecta</taxon>
        <taxon>Pterygota</taxon>
        <taxon>Neoptera</taxon>
        <taxon>Endopterygota</taxon>
        <taxon>Siphonaptera</taxon>
        <taxon>Pulicidae</taxon>
        <taxon>Xenopsyllinae</taxon>
        <taxon>Xenopsylla</taxon>
    </lineage>
</organism>
<feature type="binding site" evidence="11">
    <location>
        <position position="127"/>
    </location>
    <ligand>
        <name>ATP</name>
        <dbReference type="ChEBI" id="CHEBI:30616"/>
    </ligand>
</feature>
<feature type="binding site" evidence="11">
    <location>
        <position position="103"/>
    </location>
    <ligand>
        <name>ATP</name>
        <dbReference type="ChEBI" id="CHEBI:30616"/>
    </ligand>
</feature>
<evidence type="ECO:0000256" key="9">
    <source>
        <dbReference type="ARBA" id="ARBA00023150"/>
    </source>
</evidence>
<keyword evidence="4 11" id="KW-0819">tRNA processing</keyword>
<accession>A0A6M2DLR5</accession>
<evidence type="ECO:0000256" key="11">
    <source>
        <dbReference type="HAMAP-Rule" id="MF_03049"/>
    </source>
</evidence>
<dbReference type="InterPro" id="IPR001763">
    <property type="entry name" value="Rhodanese-like_dom"/>
</dbReference>
<feature type="active site" description="Cysteine persulfide intermediate; for sulfurtransferase activity" evidence="11">
    <location>
        <position position="390"/>
    </location>
</feature>
<comment type="subcellular location">
    <subcellularLocation>
        <location evidence="1">Cytoplasm</location>
        <location evidence="1">Cytosol</location>
    </subcellularLocation>
</comment>
<evidence type="ECO:0000256" key="6">
    <source>
        <dbReference type="ARBA" id="ARBA00022741"/>
    </source>
</evidence>
<dbReference type="FunFam" id="3.40.250.10:FF:000014">
    <property type="entry name" value="Adenylyltransferase and sulfurtransferase MOCS3"/>
    <property type="match status" value="1"/>
</dbReference>
<dbReference type="PANTHER" id="PTHR10953">
    <property type="entry name" value="UBIQUITIN-ACTIVATING ENZYME E1"/>
    <property type="match status" value="1"/>
</dbReference>
<evidence type="ECO:0000259" key="12">
    <source>
        <dbReference type="PROSITE" id="PS50206"/>
    </source>
</evidence>
<feature type="binding site" evidence="11">
    <location>
        <position position="212"/>
    </location>
    <ligand>
        <name>Zn(2+)</name>
        <dbReference type="ChEBI" id="CHEBI:29105"/>
    </ligand>
</feature>
<dbReference type="HAMAP" id="MF_03049">
    <property type="entry name" value="MOCS3_Uba4"/>
    <property type="match status" value="1"/>
</dbReference>
<evidence type="ECO:0000256" key="1">
    <source>
        <dbReference type="ARBA" id="ARBA00004514"/>
    </source>
</evidence>
<dbReference type="GO" id="GO:0002143">
    <property type="term" value="P:tRNA wobble position uridine thiolation"/>
    <property type="evidence" value="ECO:0007669"/>
    <property type="project" value="InterPro"/>
</dbReference>
<keyword evidence="8 11" id="KW-0067">ATP-binding</keyword>
<dbReference type="SUPFAM" id="SSF69572">
    <property type="entry name" value="Activating enzymes of the ubiquitin-like proteins"/>
    <property type="match status" value="1"/>
</dbReference>
<dbReference type="SMART" id="SM00450">
    <property type="entry name" value="RHOD"/>
    <property type="match status" value="1"/>
</dbReference>
<dbReference type="InterPro" id="IPR028885">
    <property type="entry name" value="MOCS3/Uba4"/>
</dbReference>
<feature type="binding site" evidence="11">
    <location>
        <position position="82"/>
    </location>
    <ligand>
        <name>ATP</name>
        <dbReference type="ChEBI" id="CHEBI:30616"/>
    </ligand>
</feature>
<dbReference type="EC" id="2.7.7.-" evidence="11"/>
<dbReference type="InterPro" id="IPR035985">
    <property type="entry name" value="Ubiquitin-activating_enz"/>
</dbReference>
<feature type="domain" description="Rhodanese" evidence="12">
    <location>
        <begin position="335"/>
        <end position="432"/>
    </location>
</feature>
<feature type="binding site" evidence="11">
    <location>
        <position position="215"/>
    </location>
    <ligand>
        <name>Zn(2+)</name>
        <dbReference type="ChEBI" id="CHEBI:29105"/>
    </ligand>
</feature>
<dbReference type="GO" id="GO:0005829">
    <property type="term" value="C:cytosol"/>
    <property type="evidence" value="ECO:0007669"/>
    <property type="project" value="UniProtKB-SubCell"/>
</dbReference>
<dbReference type="UniPathway" id="UPA00988"/>
<evidence type="ECO:0000256" key="5">
    <source>
        <dbReference type="ARBA" id="ARBA00022723"/>
    </source>
</evidence>
<keyword evidence="7 11" id="KW-0862">Zinc</keyword>
<evidence type="ECO:0000256" key="10">
    <source>
        <dbReference type="ARBA" id="ARBA00023268"/>
    </source>
</evidence>
<dbReference type="Gene3D" id="3.40.250.10">
    <property type="entry name" value="Rhodanese-like domain"/>
    <property type="match status" value="1"/>
</dbReference>
<evidence type="ECO:0000256" key="4">
    <source>
        <dbReference type="ARBA" id="ARBA00022694"/>
    </source>
</evidence>
<dbReference type="AlphaFoldDB" id="A0A6M2DLR5"/>
<comment type="pathway">
    <text evidence="11">tRNA modification; 5-methoxycarbonylmethyl-2-thiouridine-tRNA biosynthesis.</text>
</comment>
<comment type="cofactor">
    <cofactor evidence="11">
        <name>Zn(2+)</name>
        <dbReference type="ChEBI" id="CHEBI:29105"/>
    </cofactor>
    <text evidence="11">Binds 1 zinc ion per subunit.</text>
</comment>
<feature type="binding site" evidence="11">
    <location>
        <position position="289"/>
    </location>
    <ligand>
        <name>Zn(2+)</name>
        <dbReference type="ChEBI" id="CHEBI:29105"/>
    </ligand>
</feature>
<reference evidence="13" key="1">
    <citation type="submission" date="2020-03" db="EMBL/GenBank/DDBJ databases">
        <title>Transcriptomic Profiling of the Digestive Tract of the Rat Flea, Xenopsylla cheopis, Following Blood Feeding and Infection with Yersinia pestis.</title>
        <authorList>
            <person name="Bland D.M."/>
            <person name="Martens C.A."/>
            <person name="Virtaneva K."/>
            <person name="Kanakabandi K."/>
            <person name="Long D."/>
            <person name="Rosenke R."/>
            <person name="Saturday G.A."/>
            <person name="Hoyt F.H."/>
            <person name="Bruno D.P."/>
            <person name="Ribeiro J.M.C."/>
            <person name="Hinnebusch J."/>
        </authorList>
    </citation>
    <scope>NUCLEOTIDE SEQUENCE</scope>
</reference>
<feature type="binding site" evidence="11">
    <location>
        <begin position="171"/>
        <end position="172"/>
    </location>
    <ligand>
        <name>ATP</name>
        <dbReference type="ChEBI" id="CHEBI:30616"/>
    </ligand>
</feature>
<dbReference type="GO" id="GO:0005524">
    <property type="term" value="F:ATP binding"/>
    <property type="evidence" value="ECO:0007669"/>
    <property type="project" value="UniProtKB-KW"/>
</dbReference>
<dbReference type="InterPro" id="IPR036873">
    <property type="entry name" value="Rhodanese-like_dom_sf"/>
</dbReference>
<dbReference type="EMBL" id="GIIL01002934">
    <property type="protein sequence ID" value="NOV46660.1"/>
    <property type="molecule type" value="Transcribed_RNA"/>
</dbReference>
<dbReference type="GO" id="GO:0006777">
    <property type="term" value="P:Mo-molybdopterin cofactor biosynthetic process"/>
    <property type="evidence" value="ECO:0007669"/>
    <property type="project" value="UniProtKB-UniRule"/>
</dbReference>
<keyword evidence="3 11" id="KW-0808">Transferase</keyword>
<protein>
    <recommendedName>
        <fullName evidence="11">Adenylyltransferase and sulfurtransferase MOCS3 homolog</fullName>
    </recommendedName>
    <alternativeName>
        <fullName evidence="11">UBA4 homolog</fullName>
    </alternativeName>
    <alternativeName>
        <fullName evidence="11">Ubiquitin-like protein activator 4 homolog</fullName>
    </alternativeName>
    <domain>
        <recommendedName>
            <fullName evidence="11">Adenylyltransferase</fullName>
            <ecNumber evidence="11">2.7.7.-</ecNumber>
        </recommendedName>
    </domain>
    <domain>
        <recommendedName>
            <fullName evidence="11">Sulfurtransferase</fullName>
            <ecNumber evidence="11">2.8.1.-</ecNumber>
        </recommendedName>
    </domain>
</protein>
<dbReference type="CDD" id="cd00757">
    <property type="entry name" value="ThiF_MoeB_HesA_family"/>
    <property type="match status" value="1"/>
</dbReference>
<dbReference type="FunFam" id="3.40.50.720:FF:000033">
    <property type="entry name" value="Adenylyltransferase and sulfurtransferase MOCS3"/>
    <property type="match status" value="1"/>
</dbReference>
<evidence type="ECO:0000313" key="13">
    <source>
        <dbReference type="EMBL" id="NOV46660.1"/>
    </source>
</evidence>
<evidence type="ECO:0000256" key="2">
    <source>
        <dbReference type="ARBA" id="ARBA00022490"/>
    </source>
</evidence>
<feature type="binding site" evidence="11">
    <location>
        <position position="286"/>
    </location>
    <ligand>
        <name>Zn(2+)</name>
        <dbReference type="ChEBI" id="CHEBI:29105"/>
    </ligand>
</feature>
<dbReference type="Gene3D" id="3.40.50.720">
    <property type="entry name" value="NAD(P)-binding Rossmann-like Domain"/>
    <property type="match status" value="1"/>
</dbReference>
<keyword evidence="5 11" id="KW-0479">Metal-binding</keyword>
<keyword evidence="9 11" id="KW-0501">Molybdenum cofactor biosynthesis</keyword>
<dbReference type="NCBIfam" id="NF004281">
    <property type="entry name" value="PRK05690.1"/>
    <property type="match status" value="1"/>
</dbReference>
<dbReference type="PANTHER" id="PTHR10953:SF102">
    <property type="entry name" value="ADENYLYLTRANSFERASE AND SULFURTRANSFERASE MOCS3"/>
    <property type="match status" value="1"/>
</dbReference>
<keyword evidence="10 11" id="KW-0511">Multifunctional enzyme</keyword>
<dbReference type="GO" id="GO:0032447">
    <property type="term" value="P:protein urmylation"/>
    <property type="evidence" value="ECO:0007669"/>
    <property type="project" value="TreeGrafter"/>
</dbReference>
<dbReference type="Pfam" id="PF00581">
    <property type="entry name" value="Rhodanese"/>
    <property type="match status" value="1"/>
</dbReference>
<feature type="binding site" evidence="11">
    <location>
        <begin position="110"/>
        <end position="114"/>
    </location>
    <ligand>
        <name>ATP</name>
        <dbReference type="ChEBI" id="CHEBI:30616"/>
    </ligand>
</feature>
<dbReference type="GO" id="GO:0004792">
    <property type="term" value="F:thiosulfate-cyanide sulfurtransferase activity"/>
    <property type="evidence" value="ECO:0007669"/>
    <property type="project" value="TreeGrafter"/>
</dbReference>
<comment type="function">
    <text evidence="11">Plays a central role in 2-thiolation of mcm(5)S(2)U at tRNA wobble positions of cytosolic tRNA(Lys), tRNA(Glu) and tRNA(Gln). Acts by mediating the C-terminal thiocarboxylation of the sulfur carrier URM1. Its N-terminus first activates URM1 as acyl-adenylate (-COAMP), then the persulfide sulfur on the catalytic cysteine is transferred to URM1 to form thiocarboxylation (-COSH) of its C-terminus. The reaction probably involves hydrogen sulfide that is generated from the persulfide intermediate and that acts as nucleophile towards URM1. Subsequently, a transient disulfide bond is formed. Does not use thiosulfate as sulfur donor; NFS1 probably acting as a sulfur donor for thiocarboxylation reactions.</text>
</comment>
<dbReference type="InterPro" id="IPR000594">
    <property type="entry name" value="ThiF_NAD_FAD-bd"/>
</dbReference>
<comment type="similarity">
    <text evidence="11">In the N-terminal section; belongs to the HesA/MoeB/ThiF family. UBA4 subfamily.</text>
</comment>
<dbReference type="EC" id="2.8.1.-" evidence="11"/>
<feature type="active site" description="Glycyl thioester intermediate; for adenylyltransferase activity" evidence="11">
    <location>
        <position position="229"/>
    </location>
</feature>
<proteinExistence type="inferred from homology"/>
<keyword evidence="2 11" id="KW-0963">Cytoplasm</keyword>
<dbReference type="GO" id="GO:0070566">
    <property type="term" value="F:adenylyltransferase activity"/>
    <property type="evidence" value="ECO:0007669"/>
    <property type="project" value="InterPro"/>
</dbReference>
<dbReference type="GO" id="GO:0046872">
    <property type="term" value="F:metal ion binding"/>
    <property type="evidence" value="ECO:0007669"/>
    <property type="project" value="UniProtKB-KW"/>
</dbReference>
<evidence type="ECO:0000256" key="7">
    <source>
        <dbReference type="ARBA" id="ARBA00022833"/>
    </source>
</evidence>
<dbReference type="Pfam" id="PF00899">
    <property type="entry name" value="ThiF"/>
    <property type="match status" value="1"/>
</dbReference>